<keyword evidence="3" id="KW-1185">Reference proteome</keyword>
<name>A0A8H3ISE7_9LECA</name>
<gene>
    <name evidence="2" type="ORF">GOMPHAMPRED_003950</name>
</gene>
<dbReference type="EMBL" id="CAJPDQ010000024">
    <property type="protein sequence ID" value="CAF9925730.1"/>
    <property type="molecule type" value="Genomic_DNA"/>
</dbReference>
<accession>A0A8H3ISE7</accession>
<protein>
    <submittedName>
        <fullName evidence="2">Uncharacterized protein</fullName>
    </submittedName>
</protein>
<evidence type="ECO:0000313" key="3">
    <source>
        <dbReference type="Proteomes" id="UP000664169"/>
    </source>
</evidence>
<reference evidence="2" key="1">
    <citation type="submission" date="2021-03" db="EMBL/GenBank/DDBJ databases">
        <authorList>
            <person name="Tagirdzhanova G."/>
        </authorList>
    </citation>
    <scope>NUCLEOTIDE SEQUENCE</scope>
</reference>
<comment type="caution">
    <text evidence="2">The sequence shown here is derived from an EMBL/GenBank/DDBJ whole genome shotgun (WGS) entry which is preliminary data.</text>
</comment>
<dbReference type="Proteomes" id="UP000664169">
    <property type="component" value="Unassembled WGS sequence"/>
</dbReference>
<feature type="compositionally biased region" description="Polar residues" evidence="1">
    <location>
        <begin position="138"/>
        <end position="155"/>
    </location>
</feature>
<sequence length="155" mass="17677">MYEEALARDDDDHDSLWASVPGKEFYRLSFQKALSMYKAGLLDGTKTTYICAGEVIKLASLEWMPHYTIMDSPSLAQYSPYTCSALPTGARVILKEEEEKEKEKEEANEKLRTCTISNTQTNTRSSKLRLFKRDTDYNKSPTPIKSPSQTNQQPH</sequence>
<feature type="compositionally biased region" description="Basic and acidic residues" evidence="1">
    <location>
        <begin position="97"/>
        <end position="112"/>
    </location>
</feature>
<evidence type="ECO:0000313" key="2">
    <source>
        <dbReference type="EMBL" id="CAF9925730.1"/>
    </source>
</evidence>
<feature type="region of interest" description="Disordered" evidence="1">
    <location>
        <begin position="97"/>
        <end position="155"/>
    </location>
</feature>
<proteinExistence type="predicted"/>
<evidence type="ECO:0000256" key="1">
    <source>
        <dbReference type="SAM" id="MobiDB-lite"/>
    </source>
</evidence>
<dbReference type="AlphaFoldDB" id="A0A8H3ISE7"/>
<feature type="compositionally biased region" description="Polar residues" evidence="1">
    <location>
        <begin position="114"/>
        <end position="125"/>
    </location>
</feature>
<organism evidence="2 3">
    <name type="scientific">Gomphillus americanus</name>
    <dbReference type="NCBI Taxonomy" id="1940652"/>
    <lineage>
        <taxon>Eukaryota</taxon>
        <taxon>Fungi</taxon>
        <taxon>Dikarya</taxon>
        <taxon>Ascomycota</taxon>
        <taxon>Pezizomycotina</taxon>
        <taxon>Lecanoromycetes</taxon>
        <taxon>OSLEUM clade</taxon>
        <taxon>Ostropomycetidae</taxon>
        <taxon>Ostropales</taxon>
        <taxon>Graphidaceae</taxon>
        <taxon>Gomphilloideae</taxon>
        <taxon>Gomphillus</taxon>
    </lineage>
</organism>